<dbReference type="Pfam" id="PF00069">
    <property type="entry name" value="Pkinase"/>
    <property type="match status" value="1"/>
</dbReference>
<reference evidence="10" key="1">
    <citation type="submission" date="2023-07" db="EMBL/GenBank/DDBJ databases">
        <authorList>
            <consortium name="CYATHOMIX"/>
        </authorList>
    </citation>
    <scope>NUCLEOTIDE SEQUENCE</scope>
    <source>
        <strain evidence="10">N/A</strain>
    </source>
</reference>
<dbReference type="InterPro" id="IPR017441">
    <property type="entry name" value="Protein_kinase_ATP_BS"/>
</dbReference>
<organism evidence="10 11">
    <name type="scientific">Cylicocyclus nassatus</name>
    <name type="common">Nematode worm</name>
    <dbReference type="NCBI Taxonomy" id="53992"/>
    <lineage>
        <taxon>Eukaryota</taxon>
        <taxon>Metazoa</taxon>
        <taxon>Ecdysozoa</taxon>
        <taxon>Nematoda</taxon>
        <taxon>Chromadorea</taxon>
        <taxon>Rhabditida</taxon>
        <taxon>Rhabditina</taxon>
        <taxon>Rhabditomorpha</taxon>
        <taxon>Strongyloidea</taxon>
        <taxon>Strongylidae</taxon>
        <taxon>Cylicocyclus</taxon>
    </lineage>
</organism>
<dbReference type="SUPFAM" id="SSF56112">
    <property type="entry name" value="Protein kinase-like (PK-like)"/>
    <property type="match status" value="1"/>
</dbReference>
<evidence type="ECO:0000256" key="5">
    <source>
        <dbReference type="ARBA" id="ARBA00022777"/>
    </source>
</evidence>
<dbReference type="AlphaFoldDB" id="A0AA36H2M4"/>
<evidence type="ECO:0000256" key="3">
    <source>
        <dbReference type="ARBA" id="ARBA00022679"/>
    </source>
</evidence>
<dbReference type="InterPro" id="IPR000719">
    <property type="entry name" value="Prot_kinase_dom"/>
</dbReference>
<keyword evidence="4 7" id="KW-0547">Nucleotide-binding</keyword>
<dbReference type="PROSITE" id="PS00108">
    <property type="entry name" value="PROTEIN_KINASE_ST"/>
    <property type="match status" value="1"/>
</dbReference>
<dbReference type="FunFam" id="1.10.510.10:FF:000624">
    <property type="entry name" value="Mitogen-activated protein kinase"/>
    <property type="match status" value="1"/>
</dbReference>
<evidence type="ECO:0000313" key="11">
    <source>
        <dbReference type="Proteomes" id="UP001176961"/>
    </source>
</evidence>
<dbReference type="Gene3D" id="1.10.510.10">
    <property type="entry name" value="Transferase(Phosphotransferase) domain 1"/>
    <property type="match status" value="1"/>
</dbReference>
<dbReference type="InterPro" id="IPR050108">
    <property type="entry name" value="CDK"/>
</dbReference>
<proteinExistence type="inferred from homology"/>
<accession>A0AA36H2M4</accession>
<sequence>MDRYEIVRPVGQGAYGIVLQAKRKEDGRTVAIKKMTVTSRNQLQILRELCALRNLHHPKVLNLLDVFCSRDSLSLVTEFVTFNLSDIIADSQRPQDDRFLRFFFRQILEGIKYIHSVDIMHRDMKPENILITSRNAVKIADFGQACLYYRDEKDREYEENVATRHYRAPELLFGCRTYTPSVDIWAVGCILAELINSSAIFSGNSDLEQITRIFSIMGTPSEQTWPSWHTMPDAGKLIFENNADMEGLDKAVHTSNPTLLDLVKCQISLESSWRWEAAQLLSHPFMEESSQEEAVLQYQPRKCRSNIMPRRLPRLRIGPHF</sequence>
<gene>
    <name evidence="10" type="ORF">CYNAS_LOCUS14861</name>
</gene>
<dbReference type="GO" id="GO:0004674">
    <property type="term" value="F:protein serine/threonine kinase activity"/>
    <property type="evidence" value="ECO:0007669"/>
    <property type="project" value="UniProtKB-KW"/>
</dbReference>
<evidence type="ECO:0000256" key="4">
    <source>
        <dbReference type="ARBA" id="ARBA00022741"/>
    </source>
</evidence>
<keyword evidence="11" id="KW-1185">Reference proteome</keyword>
<evidence type="ECO:0000256" key="6">
    <source>
        <dbReference type="ARBA" id="ARBA00022840"/>
    </source>
</evidence>
<dbReference type="SMART" id="SM00220">
    <property type="entry name" value="S_TKc"/>
    <property type="match status" value="1"/>
</dbReference>
<evidence type="ECO:0000256" key="8">
    <source>
        <dbReference type="RuleBase" id="RU000304"/>
    </source>
</evidence>
<evidence type="ECO:0000256" key="1">
    <source>
        <dbReference type="ARBA" id="ARBA00006485"/>
    </source>
</evidence>
<dbReference type="Gene3D" id="3.30.200.20">
    <property type="entry name" value="Phosphorylase Kinase, domain 1"/>
    <property type="match status" value="1"/>
</dbReference>
<feature type="domain" description="Protein kinase" evidence="9">
    <location>
        <begin position="4"/>
        <end position="286"/>
    </location>
</feature>
<feature type="binding site" evidence="7">
    <location>
        <position position="34"/>
    </location>
    <ligand>
        <name>ATP</name>
        <dbReference type="ChEBI" id="CHEBI:30616"/>
    </ligand>
</feature>
<keyword evidence="6 7" id="KW-0067">ATP-binding</keyword>
<comment type="similarity">
    <text evidence="1">Belongs to the protein kinase superfamily. CMGC Ser/Thr protein kinase family. CDC2/CDKX subfamily.</text>
</comment>
<dbReference type="EMBL" id="CATQJL010000305">
    <property type="protein sequence ID" value="CAJ0602878.1"/>
    <property type="molecule type" value="Genomic_DNA"/>
</dbReference>
<keyword evidence="2 8" id="KW-0723">Serine/threonine-protein kinase</keyword>
<comment type="caution">
    <text evidence="10">The sequence shown here is derived from an EMBL/GenBank/DDBJ whole genome shotgun (WGS) entry which is preliminary data.</text>
</comment>
<dbReference type="InterPro" id="IPR011009">
    <property type="entry name" value="Kinase-like_dom_sf"/>
</dbReference>
<evidence type="ECO:0000256" key="2">
    <source>
        <dbReference type="ARBA" id="ARBA00022527"/>
    </source>
</evidence>
<dbReference type="Proteomes" id="UP001176961">
    <property type="component" value="Unassembled WGS sequence"/>
</dbReference>
<dbReference type="PROSITE" id="PS50011">
    <property type="entry name" value="PROTEIN_KINASE_DOM"/>
    <property type="match status" value="1"/>
</dbReference>
<name>A0AA36H2M4_CYLNA</name>
<keyword evidence="5" id="KW-0418">Kinase</keyword>
<evidence type="ECO:0000259" key="9">
    <source>
        <dbReference type="PROSITE" id="PS50011"/>
    </source>
</evidence>
<dbReference type="PROSITE" id="PS00107">
    <property type="entry name" value="PROTEIN_KINASE_ATP"/>
    <property type="match status" value="1"/>
</dbReference>
<keyword evidence="3" id="KW-0808">Transferase</keyword>
<dbReference type="GO" id="GO:0005634">
    <property type="term" value="C:nucleus"/>
    <property type="evidence" value="ECO:0007669"/>
    <property type="project" value="TreeGrafter"/>
</dbReference>
<evidence type="ECO:0000256" key="7">
    <source>
        <dbReference type="PROSITE-ProRule" id="PRU10141"/>
    </source>
</evidence>
<dbReference type="GO" id="GO:0005524">
    <property type="term" value="F:ATP binding"/>
    <property type="evidence" value="ECO:0007669"/>
    <property type="project" value="UniProtKB-UniRule"/>
</dbReference>
<dbReference type="PANTHER" id="PTHR24056">
    <property type="entry name" value="CELL DIVISION PROTEIN KINASE"/>
    <property type="match status" value="1"/>
</dbReference>
<evidence type="ECO:0000313" key="10">
    <source>
        <dbReference type="EMBL" id="CAJ0602878.1"/>
    </source>
</evidence>
<dbReference type="InterPro" id="IPR008271">
    <property type="entry name" value="Ser/Thr_kinase_AS"/>
</dbReference>
<protein>
    <recommendedName>
        <fullName evidence="9">Protein kinase domain-containing protein</fullName>
    </recommendedName>
</protein>
<dbReference type="PANTHER" id="PTHR24056:SF469">
    <property type="entry name" value="PROTEIN KINASE DOMAIN-CONTAINING PROTEIN"/>
    <property type="match status" value="1"/>
</dbReference>